<dbReference type="Pfam" id="PF00629">
    <property type="entry name" value="MAM"/>
    <property type="match status" value="17"/>
</dbReference>
<dbReference type="Pfam" id="PF00057">
    <property type="entry name" value="Ldl_recept_a"/>
    <property type="match status" value="1"/>
</dbReference>
<dbReference type="PROSITE" id="PS50026">
    <property type="entry name" value="EGF_3"/>
    <property type="match status" value="1"/>
</dbReference>
<sequence>MTAPLKVATARGQDISDTLSWNRVQGATENFTTRPVTDHTSGSSNGWYIYVETLEDSNGKADLTSAQIPANSPYCLEFWYYMYGAHVDQLNIYIRQRDGSLGELLWTKSQSQGNQWHYGQVEIASSSSPFRIVFEAVHGLFFLGDIGLDDIKAVAGSCVDTNGLICDFEDGLCGWNQTTEDDFDWTLHSGLTSTTDTGPSNDHTLGTSAGHYLYIETSAPQHPGQKAHLVSSQVTQTTPQCLKFFYNLHGNNIGALNIYVMTGFHLSSNDAPVWSKRDNLGDIWVPGQTTIQGSSPYEIVFEGVVGAGDLGDIAIDDIMLQNGSCSHAGHYAFIETSVPGWYGDTAWLQSPVMEPSAALCMSFWFVLYEEDVDYYLNIWIYPTTATMNSATHVWSLFTDHGQGWNSGQAGFSSSQPFYVVIEAVKGYAKAAIAIDDITFTEFPCGVSPLEADAGYIPTYSTVPPDALTTSAPSPYDCDFEKNFCQWTQDSSDDLDWTRNGGPTSSQFMGPLFDHSIGNSTGHYIYIETSEPRHPNDSARLLSPQLTISPQGACLRFWYHMYGPSISSLNVYIQTASSHVKAWTRTGTQRNLWLYGEVPITGYAQCQLIIEATRGISYIGDIAVDDIGYSNKACSHATTSSSCDFEDSTLCGFTQDKNDSFDWTWNNGETVTGFTGPSSDHTEGTAAGHYMYIESSAPRQPGDRARLVSPTYLPSTGSCLTFYYNMYGLTMGTLKVYLAGIGPAAPFQILFQTSGNQGKNWLMAEAEVECPTNFNIYFDGIVGSKYYSDLAVDDITLHAGSCQGDGACDFESGLCTWVNMRDIDQFDWLIGQGQIGGPFTGPDSDHTRLNEEGHYLFIEASRPQLPGQMAIIQSQIFDATSSRCITFWYHMKGNGIGTLSVVLFMTRSNSSTTLWSLSDNQQDQWLFATAPINSHAERYQLQIKGTVGSNFLGDIAIDDIIFKPSTCTAPTVYDCNFERDTCKWQQSVDNIINWTRTQGPYGSQSAGPISDHTLGTGQGWYMFIAPSDTYHQNDTARLVSPQIRDNTPRCLSFYYHMFGANVNLLNVYTKSLGQLGPGNLVWQRQGTQGLQWLHAMIELKYTVPYQIIFEGVPGKGFSGDISVDDVAVPVGSCMEIVAKIFRFDSELGIRSISLNSLRFKKCFVFNTSDDNQHCLRFYYHMHGGGIGTLNVYALAQNEKPLPVWTCSSDQGSQWKEAEVTITTIHIFQVIFEGVIGSNNLEDIAIDDISVLDGACPNTSSCNFDTDLCLWTNVHDGTDRFDWLRLQGSSDSQYVGPYIDHTQGKTSGYYIFMDTNPSQIPGDNARLISQVIPASPGREYCFSFWFYVHGDRTSVNWNKLTIYILVNASHDSMSSEADLLDITGDFGDVWNSGHVNISTVYTQKPFQIILEGIVGLDYRGQIAIDDTAIVAGDCPMQPAYTGRSETMKVYCNFDDNFCFWKQSTVDNFDWTLSSQSTPGIGPSRDHSGTGAYIYLESSTPQKMGDKADLISSVMSPAFGPWCFSFWYHMYGPNIGSLSVYTIIHDQQSLQWTRSGTQGDQWKSAQLTMNSVVDFQIIVRGTVDGQQGDIALDDFFYTNGVCPVSDGNVCDFERDMCGYKQLASHLQWVYTTHTDHPGLPMDHTTGSETGHYITISGSDGTNDIASVLSPTYAVSSGECLQFYYHLHGNNVGSLKVQVHINAGTSVIWQAQGEQGDQWKKAQVTLQTITSYQISFDGQLGSGSGDVSVDDITILPYPCPLPGSCDFESGFCSFTNSHTDQFDWIRGFGATTSQFTGPSTDHTTGTTEGYYIFIESSNNRPGDKAQLLSETLNPTLASCLVFFYNMNGAGMGSLSVYQSTNFSQKLIFTQSGHHGDAWLQGSAELASAMPYTIIFEGIKGANYTSDIALDDISVAPGSCLHQSRSTVVTTPTPLPSLSGLSCDFEADFCQWTQDTNDQFDWTRQHGETLTSNSGPSFDHTKGNIQGYYVYIETSQHTDNDSARLRSPTFRSLGSTCVTFWYNMYGADVNQLNLYLGTPGQLGTQVWTKSGNQGFMWQYADIEIEPVFPSQLIFEAFCGKRNMGNIALDDIVILNGPCPPQGHYMFMESASPRVTDDKARILSKPYNPTTGSCLSFWYYMNGNSYMVGTLSVIIAPVGQQAQQPLWSRAGSQGGQWLLATFSVQSIEKFQIMFEGTVGDFPSGGGIALDDIHVTPTGCLGLADCDFEQGGICDYIYIESSSLQHPGDTAVLKSQVIHQHGISDYCFTFWYHMWGSTIGTLNVTYTVPPLDPITVFSSSGNQGKTWIEGFADISQAYGDITMSVIGSIGNGSQGDIALDDFKLYPYNCSIVKLSITSSSLFMCNDASNTTVTQDKVCNFIRDCPLPYLDEANCGDCSFQDGTCQWTDDSTGIWQWTLGSGQSHVNYSAPMYDHNGSPTDNFLCLVRSLGTNTSISDLYSIQFGPCSSTCQMQMYYFISGQDSQLKVLLEQGEEMSLLWAVRGQEIAKWVQATVDILRVSTPFRVHLQGYSYSVDAIVAVDDVQFINCNFPVPGNCDNSQNQFHCNSSACIPMAAVCDFTDDCGDGSDEASCDTYPSRTDFEESLNSWYNDHSGSDNFDWTRSHGSTSTIGTGPSRDHSRGTSAGYYVYIESSVPRKAGDKAWLVSTNAFNPTVGSKCVMRFYYHMYGATIGSLNVYTRSSLLGGLKEILSLSGNYGDAWMRKDITLHETMEFQIVLEGVVGNGYQEVSITFTSLPSLQFGTCDVAVDNIDFKDCKAGCSSDKYTCGNGVCINPEKKCDAANDCGDENASDEEDPSCANYLRFNFESSNFGEFTQGHTGIEDKTDWQIGQASSMSFSGLPHTDHTTGKSSGHFLFARSHNPGDTAWLISRPFGATAGQCTCQMKLFFYIFGSNIHHLSILYRTHNAGPPDGQIWTSAGQQGPNWLEASPLISIATPFQIIIEAYVATADQAIAIDDVSFSPGCQHNATSLPPLSSTSTFKPMTSTTSARKTSNPLPVTCKNAELMCDNQQQCYTKDKLCDNKTDCVDGSDEAKSKCTCHSHLCFNGGQCSVKAGAGPICNCVKNYSGLDCKTPPAASGIGINTTPSGQQDNSSNSTKKWAIPVGVILGLLAIGATVGSVLVFRRRNGG</sequence>
<feature type="transmembrane region" description="Helical" evidence="5">
    <location>
        <begin position="3112"/>
        <end position="3135"/>
    </location>
</feature>
<dbReference type="CDD" id="cd06263">
    <property type="entry name" value="MAM"/>
    <property type="match status" value="14"/>
</dbReference>
<keyword evidence="5" id="KW-0472">Membrane</keyword>
<feature type="domain" description="MAM" evidence="7">
    <location>
        <begin position="805"/>
        <end position="968"/>
    </location>
</feature>
<dbReference type="Gene3D" id="2.60.120.200">
    <property type="match status" value="18"/>
</dbReference>
<feature type="domain" description="MAM" evidence="7">
    <location>
        <begin position="1605"/>
        <end position="1757"/>
    </location>
</feature>
<feature type="domain" description="MAM" evidence="7">
    <location>
        <begin position="13"/>
        <end position="160"/>
    </location>
</feature>
<organism evidence="8 9">
    <name type="scientific">Pomacea canaliculata</name>
    <name type="common">Golden apple snail</name>
    <dbReference type="NCBI Taxonomy" id="400727"/>
    <lineage>
        <taxon>Eukaryota</taxon>
        <taxon>Metazoa</taxon>
        <taxon>Spiralia</taxon>
        <taxon>Lophotrochozoa</taxon>
        <taxon>Mollusca</taxon>
        <taxon>Gastropoda</taxon>
        <taxon>Caenogastropoda</taxon>
        <taxon>Architaenioglossa</taxon>
        <taxon>Ampullarioidea</taxon>
        <taxon>Ampullariidae</taxon>
        <taxon>Pomacea</taxon>
    </lineage>
</organism>
<protein>
    <recommendedName>
        <fullName evidence="10">MAM domain-containing protein</fullName>
    </recommendedName>
</protein>
<dbReference type="PRINTS" id="PR00261">
    <property type="entry name" value="LDLRECEPTOR"/>
</dbReference>
<dbReference type="PROSITE" id="PS00740">
    <property type="entry name" value="MAM_1"/>
    <property type="match status" value="4"/>
</dbReference>
<evidence type="ECO:0000313" key="8">
    <source>
        <dbReference type="EMBL" id="PVD33981.1"/>
    </source>
</evidence>
<comment type="caution">
    <text evidence="3">Lacks conserved residue(s) required for the propagation of feature annotation.</text>
</comment>
<evidence type="ECO:0000256" key="3">
    <source>
        <dbReference type="PROSITE-ProRule" id="PRU00076"/>
    </source>
</evidence>
<dbReference type="SUPFAM" id="SSF49899">
    <property type="entry name" value="Concanavalin A-like lectins/glucanases"/>
    <property type="match status" value="18"/>
</dbReference>
<dbReference type="PROSITE" id="PS50068">
    <property type="entry name" value="LDLRA_2"/>
    <property type="match status" value="3"/>
</dbReference>
<dbReference type="Gene3D" id="4.10.400.10">
    <property type="entry name" value="Low-density Lipoprotein Receptor"/>
    <property type="match status" value="3"/>
</dbReference>
<dbReference type="FunFam" id="2.60.120.200:FF:000128">
    <property type="entry name" value="enteropeptidase isoform X2"/>
    <property type="match status" value="2"/>
</dbReference>
<dbReference type="STRING" id="400727.A0A2T7PKM7"/>
<feature type="domain" description="MAM" evidence="7">
    <location>
        <begin position="164"/>
        <end position="327"/>
    </location>
</feature>
<dbReference type="GO" id="GO:0016020">
    <property type="term" value="C:membrane"/>
    <property type="evidence" value="ECO:0007669"/>
    <property type="project" value="InterPro"/>
</dbReference>
<feature type="domain" description="MAM" evidence="7">
    <location>
        <begin position="475"/>
        <end position="635"/>
    </location>
</feature>
<dbReference type="PROSITE" id="PS50060">
    <property type="entry name" value="MAM_2"/>
    <property type="match status" value="18"/>
</dbReference>
<gene>
    <name evidence="8" type="ORF">C0Q70_05243</name>
</gene>
<name>A0A2T7PKM7_POMCA</name>
<feature type="domain" description="MAM" evidence="7">
    <location>
        <begin position="2388"/>
        <end position="2543"/>
    </location>
</feature>
<proteinExistence type="predicted"/>
<feature type="domain" description="MAM" evidence="7">
    <location>
        <begin position="2814"/>
        <end position="2978"/>
    </location>
</feature>
<dbReference type="InterPro" id="IPR023415">
    <property type="entry name" value="LDLR_class-A_CS"/>
</dbReference>
<feature type="domain" description="MAM" evidence="7">
    <location>
        <begin position="2590"/>
        <end position="2774"/>
    </location>
</feature>
<dbReference type="PROSITE" id="PS01209">
    <property type="entry name" value="LDLRA_1"/>
    <property type="match status" value="1"/>
</dbReference>
<feature type="domain" description="MAM" evidence="7">
    <location>
        <begin position="972"/>
        <end position="1134"/>
    </location>
</feature>
<feature type="domain" description="MAM" evidence="7">
    <location>
        <begin position="323"/>
        <end position="446"/>
    </location>
</feature>
<dbReference type="PANTHER" id="PTHR23282">
    <property type="entry name" value="APICAL ENDOSOMAL GLYCOPROTEIN PRECURSOR"/>
    <property type="match status" value="1"/>
</dbReference>
<keyword evidence="5" id="KW-1133">Transmembrane helix</keyword>
<dbReference type="SMART" id="SM00137">
    <property type="entry name" value="MAM"/>
    <property type="match status" value="18"/>
</dbReference>
<dbReference type="InterPro" id="IPR051560">
    <property type="entry name" value="MAM_domain-containing"/>
</dbReference>
<feature type="domain" description="MAM" evidence="7">
    <location>
        <begin position="1258"/>
        <end position="1434"/>
    </location>
</feature>
<dbReference type="OrthoDB" id="8023798at2759"/>
<keyword evidence="9" id="KW-1185">Reference proteome</keyword>
<keyword evidence="1" id="KW-0677">Repeat</keyword>
<evidence type="ECO:0000256" key="4">
    <source>
        <dbReference type="PROSITE-ProRule" id="PRU00124"/>
    </source>
</evidence>
<feature type="disulfide bond" evidence="3">
    <location>
        <begin position="3074"/>
        <end position="3083"/>
    </location>
</feature>
<feature type="domain" description="MAM" evidence="7">
    <location>
        <begin position="640"/>
        <end position="803"/>
    </location>
</feature>
<keyword evidence="3" id="KW-0245">EGF-like domain</keyword>
<evidence type="ECO:0000256" key="5">
    <source>
        <dbReference type="SAM" id="Phobius"/>
    </source>
</evidence>
<dbReference type="SUPFAM" id="SSF57424">
    <property type="entry name" value="LDL receptor-like module"/>
    <property type="match status" value="3"/>
</dbReference>
<feature type="domain" description="MAM" evidence="7">
    <location>
        <begin position="1172"/>
        <end position="1256"/>
    </location>
</feature>
<reference evidence="8 9" key="1">
    <citation type="submission" date="2018-04" db="EMBL/GenBank/DDBJ databases">
        <title>The genome of golden apple snail Pomacea canaliculata provides insight into stress tolerance and invasive adaptation.</title>
        <authorList>
            <person name="Liu C."/>
            <person name="Liu B."/>
            <person name="Ren Y."/>
            <person name="Zhang Y."/>
            <person name="Wang H."/>
            <person name="Li S."/>
            <person name="Jiang F."/>
            <person name="Yin L."/>
            <person name="Zhang G."/>
            <person name="Qian W."/>
            <person name="Fan W."/>
        </authorList>
    </citation>
    <scope>NUCLEOTIDE SEQUENCE [LARGE SCALE GENOMIC DNA]</scope>
    <source>
        <strain evidence="8">SZHN2017</strain>
        <tissue evidence="8">Muscle</tissue>
    </source>
</reference>
<feature type="disulfide bond" evidence="4">
    <location>
        <begin position="2570"/>
        <end position="2585"/>
    </location>
</feature>
<feature type="domain" description="EGF-like" evidence="6">
    <location>
        <begin position="3050"/>
        <end position="3084"/>
    </location>
</feature>
<dbReference type="Proteomes" id="UP000245119">
    <property type="component" value="Linkage Group LG3"/>
</dbReference>
<keyword evidence="5" id="KW-0812">Transmembrane</keyword>
<dbReference type="InterPro" id="IPR000742">
    <property type="entry name" value="EGF"/>
</dbReference>
<feature type="domain" description="MAM" evidence="7">
    <location>
        <begin position="1447"/>
        <end position="1601"/>
    </location>
</feature>
<dbReference type="InterPro" id="IPR013320">
    <property type="entry name" value="ConA-like_dom_sf"/>
</dbReference>
<comment type="caution">
    <text evidence="8">The sequence shown here is derived from an EMBL/GenBank/DDBJ whole genome shotgun (WGS) entry which is preliminary data.</text>
</comment>
<feature type="disulfide bond" evidence="4">
    <location>
        <begin position="2779"/>
        <end position="2797"/>
    </location>
</feature>
<dbReference type="InterPro" id="IPR002172">
    <property type="entry name" value="LDrepeatLR_classA_rpt"/>
</dbReference>
<evidence type="ECO:0000313" key="9">
    <source>
        <dbReference type="Proteomes" id="UP000245119"/>
    </source>
</evidence>
<dbReference type="InterPro" id="IPR036055">
    <property type="entry name" value="LDL_receptor-like_sf"/>
</dbReference>
<dbReference type="EMBL" id="PZQS01000003">
    <property type="protein sequence ID" value="PVD33981.1"/>
    <property type="molecule type" value="Genomic_DNA"/>
</dbReference>
<feature type="domain" description="MAM" evidence="7">
    <location>
        <begin position="2229"/>
        <end position="2344"/>
    </location>
</feature>
<evidence type="ECO:0000259" key="7">
    <source>
        <dbReference type="PROSITE" id="PS50060"/>
    </source>
</evidence>
<feature type="disulfide bond" evidence="4">
    <location>
        <begin position="2558"/>
        <end position="2576"/>
    </location>
</feature>
<dbReference type="PROSITE" id="PS00022">
    <property type="entry name" value="EGF_1"/>
    <property type="match status" value="1"/>
</dbReference>
<evidence type="ECO:0000256" key="2">
    <source>
        <dbReference type="ARBA" id="ARBA00023157"/>
    </source>
</evidence>
<evidence type="ECO:0000256" key="1">
    <source>
        <dbReference type="ARBA" id="ARBA00022737"/>
    </source>
</evidence>
<feature type="domain" description="MAM" evidence="7">
    <location>
        <begin position="1759"/>
        <end position="1917"/>
    </location>
</feature>
<dbReference type="InterPro" id="IPR000998">
    <property type="entry name" value="MAM_dom"/>
</dbReference>
<evidence type="ECO:0008006" key="10">
    <source>
        <dbReference type="Google" id="ProtNLM"/>
    </source>
</evidence>
<dbReference type="CDD" id="cd00112">
    <property type="entry name" value="LDLa"/>
    <property type="match status" value="3"/>
</dbReference>
<evidence type="ECO:0000259" key="6">
    <source>
        <dbReference type="PROSITE" id="PS50026"/>
    </source>
</evidence>
<keyword evidence="2 3" id="KW-1015">Disulfide bond</keyword>
<accession>A0A2T7PKM7</accession>
<dbReference type="SMART" id="SM00192">
    <property type="entry name" value="LDLa"/>
    <property type="match status" value="4"/>
</dbReference>
<feature type="disulfide bond" evidence="4">
    <location>
        <begin position="2772"/>
        <end position="2784"/>
    </location>
</feature>
<dbReference type="PANTHER" id="PTHR23282:SF146">
    <property type="entry name" value="RT07201P-RELATED"/>
    <property type="match status" value="1"/>
</dbReference>
<feature type="domain" description="MAM" evidence="7">
    <location>
        <begin position="2095"/>
        <end position="2215"/>
    </location>
</feature>
<dbReference type="PRINTS" id="PR00020">
    <property type="entry name" value="MAMDOMAIN"/>
</dbReference>
<feature type="domain" description="MAM" evidence="7">
    <location>
        <begin position="1936"/>
        <end position="2095"/>
    </location>
</feature>